<gene>
    <name evidence="1" type="ORF">AVDCRST_MAG63-4224</name>
</gene>
<dbReference type="EMBL" id="CADCTO010000585">
    <property type="protein sequence ID" value="CAA9289404.1"/>
    <property type="molecule type" value="Genomic_DNA"/>
</dbReference>
<name>A0A6J4JWI5_9BACT</name>
<accession>A0A6J4JWI5</accession>
<dbReference type="AlphaFoldDB" id="A0A6J4JWI5"/>
<organism evidence="1">
    <name type="scientific">uncultured Armatimonadetes bacterium</name>
    <dbReference type="NCBI Taxonomy" id="157466"/>
    <lineage>
        <taxon>Bacteria</taxon>
        <taxon>Bacillati</taxon>
        <taxon>Armatimonadota</taxon>
        <taxon>environmental samples</taxon>
    </lineage>
</organism>
<reference evidence="1" key="1">
    <citation type="submission" date="2020-02" db="EMBL/GenBank/DDBJ databases">
        <authorList>
            <person name="Meier V. D."/>
        </authorList>
    </citation>
    <scope>NUCLEOTIDE SEQUENCE</scope>
    <source>
        <strain evidence="1">AVDCRST_MAG63</strain>
    </source>
</reference>
<evidence type="ECO:0000313" key="1">
    <source>
        <dbReference type="EMBL" id="CAA9289404.1"/>
    </source>
</evidence>
<sequence length="81" mass="8743">MSISCITIVVGMALSSSVRFLRQSARTAESVRYAGSVFSRVKVRSAAFCSSVRLSAAVARIGRIVSARHRRSTSGPESRRP</sequence>
<proteinExistence type="predicted"/>
<protein>
    <submittedName>
        <fullName evidence="1">Uncharacterized protein</fullName>
    </submittedName>
</protein>